<dbReference type="HOGENOM" id="CLU_011159_0_0_1"/>
<dbReference type="InParanoid" id="T1EEN6"/>
<evidence type="ECO:0000259" key="11">
    <source>
        <dbReference type="Pfam" id="PF22572"/>
    </source>
</evidence>
<keyword evidence="8" id="KW-0807">Transducer</keyword>
<keyword evidence="7" id="KW-0325">Glycoprotein</keyword>
<dbReference type="Pfam" id="PF22572">
    <property type="entry name" value="GPR158_179_EC"/>
    <property type="match status" value="2"/>
</dbReference>
<dbReference type="FunCoup" id="T1EEN6">
    <property type="interactions" value="108"/>
</dbReference>
<keyword evidence="10" id="KW-1133">Transmembrane helix</keyword>
<reference evidence="14" key="1">
    <citation type="submission" date="2012-12" db="EMBL/GenBank/DDBJ databases">
        <authorList>
            <person name="Hellsten U."/>
            <person name="Grimwood J."/>
            <person name="Chapman J.A."/>
            <person name="Shapiro H."/>
            <person name="Aerts A."/>
            <person name="Otillar R.P."/>
            <person name="Terry A.Y."/>
            <person name="Boore J.L."/>
            <person name="Simakov O."/>
            <person name="Marletaz F."/>
            <person name="Cho S.-J."/>
            <person name="Edsinger-Gonzales E."/>
            <person name="Havlak P."/>
            <person name="Kuo D.-H."/>
            <person name="Larsson T."/>
            <person name="Lv J."/>
            <person name="Arendt D."/>
            <person name="Savage R."/>
            <person name="Osoegawa K."/>
            <person name="de Jong P."/>
            <person name="Lindberg D.R."/>
            <person name="Seaver E.C."/>
            <person name="Weisblat D.A."/>
            <person name="Putnam N.H."/>
            <person name="Grigoriev I.V."/>
            <person name="Rokhsar D.S."/>
        </authorList>
    </citation>
    <scope>NUCLEOTIDE SEQUENCE</scope>
</reference>
<evidence type="ECO:0000256" key="4">
    <source>
        <dbReference type="ARBA" id="ARBA00022729"/>
    </source>
</evidence>
<feature type="domain" description="GPR158/179 extracellular" evidence="11">
    <location>
        <begin position="851"/>
        <end position="947"/>
    </location>
</feature>
<dbReference type="Gene3D" id="3.30.450.20">
    <property type="entry name" value="PAS domain"/>
    <property type="match status" value="2"/>
</dbReference>
<comment type="similarity">
    <text evidence="2">Belongs to the G-protein coupled receptor 3 family.</text>
</comment>
<evidence type="ECO:0000256" key="5">
    <source>
        <dbReference type="ARBA" id="ARBA00023040"/>
    </source>
</evidence>
<evidence type="ECO:0000313" key="13">
    <source>
        <dbReference type="EnsemblMetazoa" id="HelroP108901"/>
    </source>
</evidence>
<protein>
    <recommendedName>
        <fullName evidence="11">GPR158/179 extracellular domain-containing protein</fullName>
    </recommendedName>
</protein>
<evidence type="ECO:0000256" key="8">
    <source>
        <dbReference type="ARBA" id="ARBA00023224"/>
    </source>
</evidence>
<dbReference type="AlphaFoldDB" id="T1EEN6"/>
<dbReference type="EnsemblMetazoa" id="HelroT108901">
    <property type="protein sequence ID" value="HelroP108901"/>
    <property type="gene ID" value="HelroG108901"/>
</dbReference>
<dbReference type="GO" id="GO:0004930">
    <property type="term" value="F:G protein-coupled receptor activity"/>
    <property type="evidence" value="ECO:0007669"/>
    <property type="project" value="UniProtKB-KW"/>
</dbReference>
<reference evidence="13" key="3">
    <citation type="submission" date="2015-06" db="UniProtKB">
        <authorList>
            <consortium name="EnsemblMetazoa"/>
        </authorList>
    </citation>
    <scope>IDENTIFICATION</scope>
</reference>
<proteinExistence type="inferred from homology"/>
<feature type="compositionally biased region" description="Acidic residues" evidence="9">
    <location>
        <begin position="487"/>
        <end position="501"/>
    </location>
</feature>
<dbReference type="KEGG" id="hro:HELRODRAFT_108901"/>
<dbReference type="InterPro" id="IPR043458">
    <property type="entry name" value="GPR158/179"/>
</dbReference>
<feature type="region of interest" description="Disordered" evidence="9">
    <location>
        <begin position="482"/>
        <end position="521"/>
    </location>
</feature>
<dbReference type="EMBL" id="AMQM01002485">
    <property type="status" value="NOT_ANNOTATED_CDS"/>
    <property type="molecule type" value="Genomic_DNA"/>
</dbReference>
<keyword evidence="3" id="KW-1003">Cell membrane</keyword>
<evidence type="ECO:0000256" key="7">
    <source>
        <dbReference type="ARBA" id="ARBA00023180"/>
    </source>
</evidence>
<feature type="domain" description="GPR158/179 extracellular" evidence="11">
    <location>
        <begin position="312"/>
        <end position="419"/>
    </location>
</feature>
<dbReference type="RefSeq" id="XP_009010114.1">
    <property type="nucleotide sequence ID" value="XM_009011866.1"/>
</dbReference>
<name>T1EEN6_HELRO</name>
<evidence type="ECO:0000256" key="6">
    <source>
        <dbReference type="ARBA" id="ARBA00023170"/>
    </source>
</evidence>
<comment type="subcellular location">
    <subcellularLocation>
        <location evidence="1">Cell membrane</location>
        <topology evidence="1">Multi-pass membrane protein</topology>
    </subcellularLocation>
</comment>
<reference evidence="12 14" key="2">
    <citation type="journal article" date="2013" name="Nature">
        <title>Insights into bilaterian evolution from three spiralian genomes.</title>
        <authorList>
            <person name="Simakov O."/>
            <person name="Marletaz F."/>
            <person name="Cho S.J."/>
            <person name="Edsinger-Gonzales E."/>
            <person name="Havlak P."/>
            <person name="Hellsten U."/>
            <person name="Kuo D.H."/>
            <person name="Larsson T."/>
            <person name="Lv J."/>
            <person name="Arendt D."/>
            <person name="Savage R."/>
            <person name="Osoegawa K."/>
            <person name="de Jong P."/>
            <person name="Grimwood J."/>
            <person name="Chapman J.A."/>
            <person name="Shapiro H."/>
            <person name="Aerts A."/>
            <person name="Otillar R.P."/>
            <person name="Terry A.Y."/>
            <person name="Boore J.L."/>
            <person name="Grigoriev I.V."/>
            <person name="Lindberg D.R."/>
            <person name="Seaver E.C."/>
            <person name="Weisblat D.A."/>
            <person name="Putnam N.H."/>
            <person name="Rokhsar D.S."/>
        </authorList>
    </citation>
    <scope>NUCLEOTIDE SEQUENCE</scope>
</reference>
<keyword evidence="4" id="KW-0732">Signal</keyword>
<dbReference type="OrthoDB" id="9970547at2759"/>
<keyword evidence="5" id="KW-0297">G-protein coupled receptor</keyword>
<dbReference type="InterPro" id="IPR054714">
    <property type="entry name" value="GPR158_179_extracellular"/>
</dbReference>
<dbReference type="EMBL" id="KB095812">
    <property type="protein sequence ID" value="ESO11626.1"/>
    <property type="molecule type" value="Genomic_DNA"/>
</dbReference>
<keyword evidence="6" id="KW-0675">Receptor</keyword>
<evidence type="ECO:0000313" key="14">
    <source>
        <dbReference type="Proteomes" id="UP000015101"/>
    </source>
</evidence>
<gene>
    <name evidence="13" type="primary">20195038</name>
    <name evidence="12" type="ORF">HELRODRAFT_108901</name>
</gene>
<evidence type="ECO:0000256" key="9">
    <source>
        <dbReference type="SAM" id="MobiDB-lite"/>
    </source>
</evidence>
<evidence type="ECO:0000256" key="2">
    <source>
        <dbReference type="ARBA" id="ARBA00007242"/>
    </source>
</evidence>
<keyword evidence="10" id="KW-0472">Membrane</keyword>
<dbReference type="Proteomes" id="UP000015101">
    <property type="component" value="Unassembled WGS sequence"/>
</dbReference>
<dbReference type="GO" id="GO:0005886">
    <property type="term" value="C:plasma membrane"/>
    <property type="evidence" value="ECO:0007669"/>
    <property type="project" value="UniProtKB-SubCell"/>
</dbReference>
<sequence>MFATNILSGSLITRTKKNGNSCSDAVTASLVAITFTALAFLALTSTVVDGQISKKKNFLHAYDWLTYDKFDEIDDRMNSVNAQNCKSKSASELRLPRDSVAQPPMFNRLLSYIVYPNRTKLLHTHNMALNRAFFYSYIFQRLDTNITFPMQPGLLYYYFSAVADVTANPNNINASGIFFDKNSSFATWYRTLPFNNTIPLFGPRAYRFDDFNEPTNWIREPTNKTINVEDYGAGSQNNYTLNTYKINQWYDLFLPDKWTDKGEDSKKKYQYSVGVKYSNQTGKFTQDVFDTMTLFGPPSPGQLDETHLPVLFTEPYFDCGRSNRWIVSAVAPVIDHIPRYLDWIHLRRMTYVAVTTMDMEFLSIDFNPCPRSIGNQPINQQSSDYLTNVARCKPSTICEPLYGWGFRRGGYKCMCKPGYRYPPWQYGPFMGIEIESATYIEYENGFDCIPVELRQVIPVIRSNDTKGTPNFDINYMGKRKKRSVQLGDDEDSKDGDDEIVADEDKKNDDDDEDDDEDDDSYEDAAANKLGETYGRLHNARKTDRSVIKVPDHILQSRILNKKLRLLRMFNLKETTSYKKEESSSEEKVTKTTKVVPRVSHPYHLQSVTNKKIAFVPRFDKESVKRRRMKRQAFDEKQYNRMQQILNFKTSVTGGNCKQFKKDELILPGDVGYNVEVLFSNQARTALRLSHFLSNFMQNVDKYEEYGNLRGDRPLNIEQIFGEVLANTMGDLKMKGSGVFFDLNKFVEPNGKTRELFGPYAYKFEKAPDPSNPQSNVANTNFRAVDYAGFPTSYLDEPWFKNVKERWQSNTYGLSKFREKLVIRSDVNGTSQVSFLLYPMYFQAPMEEDGLWSVPYFKCDGYIDDWIITYSVPFFGFNSVGTAIEFKGVVTVDVMLNELDINQCPQDYFVPNAFKDTARCHYETTYCVYIAGKKFITGGYKCDCKVGYEYPFNDNAWYFDGQTVEEEYRKKVTGDKQTRYDNLQCRIAGSSKLSSSTFLIFTVFILIYQFIF</sequence>
<dbReference type="eggNOG" id="KOG3597">
    <property type="taxonomic scope" value="Eukaryota"/>
</dbReference>
<evidence type="ECO:0000313" key="12">
    <source>
        <dbReference type="EMBL" id="ESO11626.1"/>
    </source>
</evidence>
<feature type="compositionally biased region" description="Acidic residues" evidence="9">
    <location>
        <begin position="509"/>
        <end position="521"/>
    </location>
</feature>
<keyword evidence="10" id="KW-0812">Transmembrane</keyword>
<evidence type="ECO:0000256" key="3">
    <source>
        <dbReference type="ARBA" id="ARBA00022475"/>
    </source>
</evidence>
<feature type="transmembrane region" description="Helical" evidence="10">
    <location>
        <begin position="25"/>
        <end position="48"/>
    </location>
</feature>
<dbReference type="STRING" id="6412.T1EEN6"/>
<evidence type="ECO:0000256" key="10">
    <source>
        <dbReference type="SAM" id="Phobius"/>
    </source>
</evidence>
<dbReference type="PANTHER" id="PTHR32546:SF25">
    <property type="entry name" value="MIP05539P"/>
    <property type="match status" value="1"/>
</dbReference>
<accession>T1EEN6</accession>
<dbReference type="CDD" id="cd18773">
    <property type="entry name" value="PDC1_HK_sensor"/>
    <property type="match status" value="1"/>
</dbReference>
<dbReference type="GeneID" id="20195038"/>
<keyword evidence="14" id="KW-1185">Reference proteome</keyword>
<dbReference type="PANTHER" id="PTHR32546">
    <property type="entry name" value="G-PROTEIN COUPLED RECEPTOR 158-RELATED"/>
    <property type="match status" value="1"/>
</dbReference>
<evidence type="ECO:0000256" key="1">
    <source>
        <dbReference type="ARBA" id="ARBA00004651"/>
    </source>
</evidence>
<dbReference type="CTD" id="20195038"/>
<organism evidence="13 14">
    <name type="scientific">Helobdella robusta</name>
    <name type="common">Californian leech</name>
    <dbReference type="NCBI Taxonomy" id="6412"/>
    <lineage>
        <taxon>Eukaryota</taxon>
        <taxon>Metazoa</taxon>
        <taxon>Spiralia</taxon>
        <taxon>Lophotrochozoa</taxon>
        <taxon>Annelida</taxon>
        <taxon>Clitellata</taxon>
        <taxon>Hirudinea</taxon>
        <taxon>Rhynchobdellida</taxon>
        <taxon>Glossiphoniidae</taxon>
        <taxon>Helobdella</taxon>
    </lineage>
</organism>